<dbReference type="RefSeq" id="WP_345364190.1">
    <property type="nucleotide sequence ID" value="NZ_BAABHJ010000031.1"/>
</dbReference>
<dbReference type="InterPro" id="IPR050832">
    <property type="entry name" value="Bact_Acetyltransf"/>
</dbReference>
<gene>
    <name evidence="4" type="ORF">GCM10023195_70230</name>
</gene>
<dbReference type="Gene3D" id="3.40.630.30">
    <property type="match status" value="1"/>
</dbReference>
<dbReference type="InterPro" id="IPR016181">
    <property type="entry name" value="Acyl_CoA_acyltransferase"/>
</dbReference>
<dbReference type="PANTHER" id="PTHR43877">
    <property type="entry name" value="AMINOALKYLPHOSPHONATE N-ACETYLTRANSFERASE-RELATED-RELATED"/>
    <property type="match status" value="1"/>
</dbReference>
<evidence type="ECO:0000259" key="3">
    <source>
        <dbReference type="PROSITE" id="PS51186"/>
    </source>
</evidence>
<keyword evidence="5" id="KW-1185">Reference proteome</keyword>
<evidence type="ECO:0000256" key="2">
    <source>
        <dbReference type="ARBA" id="ARBA00023315"/>
    </source>
</evidence>
<reference evidence="5" key="1">
    <citation type="journal article" date="2019" name="Int. J. Syst. Evol. Microbiol.">
        <title>The Global Catalogue of Microorganisms (GCM) 10K type strain sequencing project: providing services to taxonomists for standard genome sequencing and annotation.</title>
        <authorList>
            <consortium name="The Broad Institute Genomics Platform"/>
            <consortium name="The Broad Institute Genome Sequencing Center for Infectious Disease"/>
            <person name="Wu L."/>
            <person name="Ma J."/>
        </authorList>
    </citation>
    <scope>NUCLEOTIDE SEQUENCE [LARGE SCALE GENOMIC DNA]</scope>
    <source>
        <strain evidence="5">JCM 17938</strain>
    </source>
</reference>
<keyword evidence="1" id="KW-0808">Transferase</keyword>
<evidence type="ECO:0000313" key="4">
    <source>
        <dbReference type="EMBL" id="GAA4615871.1"/>
    </source>
</evidence>
<protein>
    <submittedName>
        <fullName evidence="4">GNAT family N-acetyltransferase</fullName>
    </submittedName>
</protein>
<dbReference type="CDD" id="cd04301">
    <property type="entry name" value="NAT_SF"/>
    <property type="match status" value="1"/>
</dbReference>
<accession>A0ABP8TWE4</accession>
<dbReference type="Pfam" id="PF00583">
    <property type="entry name" value="Acetyltransf_1"/>
    <property type="match status" value="1"/>
</dbReference>
<sequence length="151" mass="17454">MISVRRLVPPDRASWEELFRGYVAFYERVEPDEMYERAWREFQADTRMHALGAELDGRLVGIVHFLTHASTSMPDADVCYLQDLFTAPDVRGKGVGRALITAVTDWGKAHDCARVYWHTQESNATARRLYDTMAEHRGFIRYQVDLTRRSG</sequence>
<comment type="caution">
    <text evidence="4">The sequence shown here is derived from an EMBL/GenBank/DDBJ whole genome shotgun (WGS) entry which is preliminary data.</text>
</comment>
<feature type="domain" description="N-acetyltransferase" evidence="3">
    <location>
        <begin position="2"/>
        <end position="151"/>
    </location>
</feature>
<proteinExistence type="predicted"/>
<evidence type="ECO:0000256" key="1">
    <source>
        <dbReference type="ARBA" id="ARBA00022679"/>
    </source>
</evidence>
<organism evidence="4 5">
    <name type="scientific">Actinoallomurus liliacearum</name>
    <dbReference type="NCBI Taxonomy" id="1080073"/>
    <lineage>
        <taxon>Bacteria</taxon>
        <taxon>Bacillati</taxon>
        <taxon>Actinomycetota</taxon>
        <taxon>Actinomycetes</taxon>
        <taxon>Streptosporangiales</taxon>
        <taxon>Thermomonosporaceae</taxon>
        <taxon>Actinoallomurus</taxon>
    </lineage>
</organism>
<evidence type="ECO:0000313" key="5">
    <source>
        <dbReference type="Proteomes" id="UP001500212"/>
    </source>
</evidence>
<dbReference type="PROSITE" id="PS51186">
    <property type="entry name" value="GNAT"/>
    <property type="match status" value="1"/>
</dbReference>
<dbReference type="EMBL" id="BAABHJ010000031">
    <property type="protein sequence ID" value="GAA4615871.1"/>
    <property type="molecule type" value="Genomic_DNA"/>
</dbReference>
<dbReference type="SUPFAM" id="SSF55729">
    <property type="entry name" value="Acyl-CoA N-acyltransferases (Nat)"/>
    <property type="match status" value="1"/>
</dbReference>
<keyword evidence="2" id="KW-0012">Acyltransferase</keyword>
<name>A0ABP8TWE4_9ACTN</name>
<dbReference type="InterPro" id="IPR000182">
    <property type="entry name" value="GNAT_dom"/>
</dbReference>
<dbReference type="Proteomes" id="UP001500212">
    <property type="component" value="Unassembled WGS sequence"/>
</dbReference>